<feature type="chain" id="PRO_5036800456" description="SbsA Ig-like domain-containing protein" evidence="1">
    <location>
        <begin position="19"/>
        <end position="179"/>
    </location>
</feature>
<dbReference type="KEGG" id="caul:KCG34_13615"/>
<name>A0A975FWK5_9CAUL</name>
<accession>A0A975FWK5</accession>
<dbReference type="RefSeq" id="WP_211936190.1">
    <property type="nucleotide sequence ID" value="NZ_CP073078.1"/>
</dbReference>
<dbReference type="Proteomes" id="UP000676409">
    <property type="component" value="Chromosome"/>
</dbReference>
<keyword evidence="3" id="KW-1185">Reference proteome</keyword>
<keyword evidence="1" id="KW-0732">Signal</keyword>
<organism evidence="2 3">
    <name type="scientific">Phenylobacterium montanum</name>
    <dbReference type="NCBI Taxonomy" id="2823693"/>
    <lineage>
        <taxon>Bacteria</taxon>
        <taxon>Pseudomonadati</taxon>
        <taxon>Pseudomonadota</taxon>
        <taxon>Alphaproteobacteria</taxon>
        <taxon>Caulobacterales</taxon>
        <taxon>Caulobacteraceae</taxon>
        <taxon>Phenylobacterium</taxon>
    </lineage>
</organism>
<evidence type="ECO:0000313" key="3">
    <source>
        <dbReference type="Proteomes" id="UP000676409"/>
    </source>
</evidence>
<evidence type="ECO:0000256" key="1">
    <source>
        <dbReference type="SAM" id="SignalP"/>
    </source>
</evidence>
<reference evidence="2" key="1">
    <citation type="submission" date="2021-04" db="EMBL/GenBank/DDBJ databases">
        <title>The complete genome sequence of Caulobacter sp. S6.</title>
        <authorList>
            <person name="Tang Y."/>
            <person name="Ouyang W."/>
            <person name="Liu Q."/>
            <person name="Huang B."/>
            <person name="Guo Z."/>
            <person name="Lei P."/>
        </authorList>
    </citation>
    <scope>NUCLEOTIDE SEQUENCE</scope>
    <source>
        <strain evidence="2">S6</strain>
    </source>
</reference>
<evidence type="ECO:0000313" key="2">
    <source>
        <dbReference type="EMBL" id="QUD86138.1"/>
    </source>
</evidence>
<sequence length="179" mass="18510">MQPLLVHPILAFALAAGASPAPPPNPHPKIGEVMVVGGPKPKVVASYPADGGEAPGGVLVIKIVFDQPMTPEGWSFSPAEGGAFPNCLERPRLLADQRTFVLLCTVAGHARYAIDINAPADFASVGGRSAKAARLSFSTGDNGPVNVHDALVKAGLTDADEPIMRWRDTGAGISQSSPQ</sequence>
<proteinExistence type="predicted"/>
<dbReference type="AlphaFoldDB" id="A0A975FWK5"/>
<gene>
    <name evidence="2" type="ORF">KCG34_13615</name>
</gene>
<dbReference type="EMBL" id="CP073078">
    <property type="protein sequence ID" value="QUD86138.1"/>
    <property type="molecule type" value="Genomic_DNA"/>
</dbReference>
<protein>
    <recommendedName>
        <fullName evidence="4">SbsA Ig-like domain-containing protein</fullName>
    </recommendedName>
</protein>
<evidence type="ECO:0008006" key="4">
    <source>
        <dbReference type="Google" id="ProtNLM"/>
    </source>
</evidence>
<feature type="signal peptide" evidence="1">
    <location>
        <begin position="1"/>
        <end position="18"/>
    </location>
</feature>